<evidence type="ECO:0000256" key="1">
    <source>
        <dbReference type="SAM" id="Coils"/>
    </source>
</evidence>
<comment type="caution">
    <text evidence="4">The sequence shown here is derived from an EMBL/GenBank/DDBJ whole genome shotgun (WGS) entry which is preliminary data.</text>
</comment>
<proteinExistence type="predicted"/>
<dbReference type="STRING" id="69332.A0A388JW46"/>
<evidence type="ECO:0000256" key="2">
    <source>
        <dbReference type="SAM" id="MobiDB-lite"/>
    </source>
</evidence>
<dbReference type="Gramene" id="GBG61998">
    <property type="protein sequence ID" value="GBG61998"/>
    <property type="gene ID" value="CBR_g28475"/>
</dbReference>
<gene>
    <name evidence="4" type="ORF">CBR_g28475</name>
</gene>
<feature type="compositionally biased region" description="Polar residues" evidence="2">
    <location>
        <begin position="869"/>
        <end position="884"/>
    </location>
</feature>
<feature type="region of interest" description="Disordered" evidence="2">
    <location>
        <begin position="861"/>
        <end position="886"/>
    </location>
</feature>
<feature type="coiled-coil region" evidence="1">
    <location>
        <begin position="260"/>
        <end position="360"/>
    </location>
</feature>
<keyword evidence="3" id="KW-0812">Transmembrane</keyword>
<evidence type="ECO:0000256" key="3">
    <source>
        <dbReference type="SAM" id="Phobius"/>
    </source>
</evidence>
<feature type="compositionally biased region" description="Polar residues" evidence="2">
    <location>
        <begin position="1"/>
        <end position="15"/>
    </location>
</feature>
<keyword evidence="3" id="KW-1133">Transmembrane helix</keyword>
<feature type="transmembrane region" description="Helical" evidence="3">
    <location>
        <begin position="1241"/>
        <end position="1262"/>
    </location>
</feature>
<keyword evidence="3" id="KW-0472">Membrane</keyword>
<dbReference type="SUPFAM" id="SSF57997">
    <property type="entry name" value="Tropomyosin"/>
    <property type="match status" value="2"/>
</dbReference>
<protein>
    <submittedName>
        <fullName evidence="4">Uncharacterized protein</fullName>
    </submittedName>
</protein>
<name>A0A388JW46_CHABU</name>
<organism evidence="4 5">
    <name type="scientific">Chara braunii</name>
    <name type="common">Braun's stonewort</name>
    <dbReference type="NCBI Taxonomy" id="69332"/>
    <lineage>
        <taxon>Eukaryota</taxon>
        <taxon>Viridiplantae</taxon>
        <taxon>Streptophyta</taxon>
        <taxon>Charophyceae</taxon>
        <taxon>Charales</taxon>
        <taxon>Characeae</taxon>
        <taxon>Chara</taxon>
    </lineage>
</organism>
<keyword evidence="1" id="KW-0175">Coiled coil</keyword>
<dbReference type="OMA" id="YIHISEE"/>
<sequence length="1264" mass="140842">MEVGESSTAPTSSSLDGEMQETVAEMDAKIAAEIKKAEEAELAMLQLETKLKETEQQLAASTVTLEERDGLLIDLRMEVDWLTSSVNQKEAEIGDLQKRIVELDDVEKRMKTMEKELDEARTEAVAFKEIQKILGEALEQETQNRKELAAAMADGEAKVSLFAEMQSRVEELESIKENLQKELALRDEVGGRREAETQAVVDELASARAAAKKMEERLAETALLLAQKEANEDVTREQRKDLQHHLEYAESRGLDLEGRVKELEDSVASKLEELERRQEERVAYEGRIQQLTEALQVEERKVQDLQLTVRQQEALGETVRRLSLDLDAQVAACSALETDKSSLETRVADLEVSLRKALADCALESAEAVRKAELDLGMEQKKACDLVHKLAESEALVEKLQAEVAGKEMAEERGRVSEDRAMQLESALTEMSSRLRCVREEANLKDQEVSDMSGQLNHAQKEITAMRYALEEANEGGRTLEEKVVELQSALAEMGSRLRYAQEAANRSEQELADLTSKERAADMRTWRLEEALRETREEVVMLSEEIHKKDGELAQAKEAASSAEMKSEEMERSYEGRLADIQSVVGGVKVKLMEKMEDSERKEKELVATMLEREAKLSAALKQAEEKAEKAEKDASDLRKNVEFAHLESKRLRSRIVELEGAKKRLEEAERALAPFRCSVEDTAERLRGAERSLQAAVMRVEEAESRTQALDEVMRESRKAAQGAEERCKSFAAKLRTAEEKVVEFFAMEMRAKEAEKKVSEWMENQDRMEEREAALEGALLKAEAALRRSEGEGEELKKRAEDLAASLSEAEARVFELESHELSLREMVERESVRAEEAEKEAEARLAELEKLMDAKLSSAKEGASHASQQVQESEVASGTSGVHARKINKDCDRVPGAEESGLHKKDSGWIIVETDGGNSDGKDEVLGCQGWRAKSDQHRKQIEVLEEQVRSLLEANKQAEFEALQREESEASLRAQVTELQERLENSRVAEKSDVPVEPEKKTFRDVTIEGEITSLKAKVAESDLIRARATELEQKLKDAEIREHRQQMAIMMWEGRVSAAEQKLREYKQQVARNSKSEGDLAEALLQAAEKVQKAEAEAVAAREAEKQAKGVAAALQDSVKSLEGKVKSVSTERERSRGKKENNKEVRRADAEIHRGVSEAAAKMESASTAGLLGKSLAAAESQASTSSTRKKKSKSLAKLVEDSATSSLHKAVAVPSRGLVADTRNQSTSILKSMLTHMLIAALALGVGYVLSPVVKQ</sequence>
<dbReference type="Proteomes" id="UP000265515">
    <property type="component" value="Unassembled WGS sequence"/>
</dbReference>
<reference evidence="4 5" key="1">
    <citation type="journal article" date="2018" name="Cell">
        <title>The Chara Genome: Secondary Complexity and Implications for Plant Terrestrialization.</title>
        <authorList>
            <person name="Nishiyama T."/>
            <person name="Sakayama H."/>
            <person name="Vries J.D."/>
            <person name="Buschmann H."/>
            <person name="Saint-Marcoux D."/>
            <person name="Ullrich K.K."/>
            <person name="Haas F.B."/>
            <person name="Vanderstraeten L."/>
            <person name="Becker D."/>
            <person name="Lang D."/>
            <person name="Vosolsobe S."/>
            <person name="Rombauts S."/>
            <person name="Wilhelmsson P.K.I."/>
            <person name="Janitza P."/>
            <person name="Kern R."/>
            <person name="Heyl A."/>
            <person name="Rumpler F."/>
            <person name="Villalobos L.I.A.C."/>
            <person name="Clay J.M."/>
            <person name="Skokan R."/>
            <person name="Toyoda A."/>
            <person name="Suzuki Y."/>
            <person name="Kagoshima H."/>
            <person name="Schijlen E."/>
            <person name="Tajeshwar N."/>
            <person name="Catarino B."/>
            <person name="Hetherington A.J."/>
            <person name="Saltykova A."/>
            <person name="Bonnot C."/>
            <person name="Breuninger H."/>
            <person name="Symeonidi A."/>
            <person name="Radhakrishnan G.V."/>
            <person name="Van Nieuwerburgh F."/>
            <person name="Deforce D."/>
            <person name="Chang C."/>
            <person name="Karol K.G."/>
            <person name="Hedrich R."/>
            <person name="Ulvskov P."/>
            <person name="Glockner G."/>
            <person name="Delwiche C.F."/>
            <person name="Petrasek J."/>
            <person name="Van de Peer Y."/>
            <person name="Friml J."/>
            <person name="Beilby M."/>
            <person name="Dolan L."/>
            <person name="Kohara Y."/>
            <person name="Sugano S."/>
            <person name="Fujiyama A."/>
            <person name="Delaux P.-M."/>
            <person name="Quint M."/>
            <person name="TheiBen G."/>
            <person name="Hagemann M."/>
            <person name="Harholt J."/>
            <person name="Dunand C."/>
            <person name="Zachgo S."/>
            <person name="Langdale J."/>
            <person name="Maumus F."/>
            <person name="Straeten D.V.D."/>
            <person name="Gould S.B."/>
            <person name="Rensing S.A."/>
        </authorList>
    </citation>
    <scope>NUCLEOTIDE SEQUENCE [LARGE SCALE GENOMIC DNA]</scope>
    <source>
        <strain evidence="4 5">S276</strain>
    </source>
</reference>
<accession>A0A388JW46</accession>
<feature type="coiled-coil region" evidence="1">
    <location>
        <begin position="932"/>
        <end position="994"/>
    </location>
</feature>
<feature type="region of interest" description="Disordered" evidence="2">
    <location>
        <begin position="1"/>
        <end position="24"/>
    </location>
</feature>
<dbReference type="EMBL" id="BFEA01000025">
    <property type="protein sequence ID" value="GBG61998.1"/>
    <property type="molecule type" value="Genomic_DNA"/>
</dbReference>
<keyword evidence="5" id="KW-1185">Reference proteome</keyword>
<feature type="coiled-coil region" evidence="1">
    <location>
        <begin position="470"/>
        <end position="518"/>
    </location>
</feature>
<feature type="region of interest" description="Disordered" evidence="2">
    <location>
        <begin position="1128"/>
        <end position="1158"/>
    </location>
</feature>
<feature type="coiled-coil region" evidence="1">
    <location>
        <begin position="390"/>
        <end position="441"/>
    </location>
</feature>
<evidence type="ECO:0000313" key="5">
    <source>
        <dbReference type="Proteomes" id="UP000265515"/>
    </source>
</evidence>
<dbReference type="AlphaFoldDB" id="A0A388JW46"/>
<evidence type="ECO:0000313" key="4">
    <source>
        <dbReference type="EMBL" id="GBG61998.1"/>
    </source>
</evidence>